<dbReference type="InterPro" id="IPR002293">
    <property type="entry name" value="AA/rel_permease1"/>
</dbReference>
<dbReference type="GO" id="GO:0022857">
    <property type="term" value="F:transmembrane transporter activity"/>
    <property type="evidence" value="ECO:0007669"/>
    <property type="project" value="InterPro"/>
</dbReference>
<evidence type="ECO:0000256" key="10">
    <source>
        <dbReference type="SAM" id="Phobius"/>
    </source>
</evidence>
<dbReference type="InterPro" id="IPR050367">
    <property type="entry name" value="APC_superfamily"/>
</dbReference>
<feature type="transmembrane region" description="Helical" evidence="10">
    <location>
        <begin position="172"/>
        <end position="196"/>
    </location>
</feature>
<gene>
    <name evidence="11" type="ORF">CYJ76_06850</name>
</gene>
<accession>A0A2I1PAF2</accession>
<evidence type="ECO:0000256" key="2">
    <source>
        <dbReference type="ARBA" id="ARBA00008220"/>
    </source>
</evidence>
<keyword evidence="5 10" id="KW-0812">Transmembrane</keyword>
<feature type="compositionally biased region" description="Polar residues" evidence="9">
    <location>
        <begin position="1"/>
        <end position="14"/>
    </location>
</feature>
<evidence type="ECO:0000256" key="5">
    <source>
        <dbReference type="ARBA" id="ARBA00022692"/>
    </source>
</evidence>
<keyword evidence="3" id="KW-0813">Transport</keyword>
<evidence type="ECO:0000313" key="12">
    <source>
        <dbReference type="Proteomes" id="UP000234206"/>
    </source>
</evidence>
<keyword evidence="4" id="KW-1003">Cell membrane</keyword>
<evidence type="ECO:0000256" key="3">
    <source>
        <dbReference type="ARBA" id="ARBA00022448"/>
    </source>
</evidence>
<feature type="transmembrane region" description="Helical" evidence="10">
    <location>
        <begin position="411"/>
        <end position="430"/>
    </location>
</feature>
<name>A0A2I1PAF2_9MICO</name>
<feature type="transmembrane region" description="Helical" evidence="10">
    <location>
        <begin position="376"/>
        <end position="399"/>
    </location>
</feature>
<evidence type="ECO:0000256" key="6">
    <source>
        <dbReference type="ARBA" id="ARBA00022970"/>
    </source>
</evidence>
<comment type="similarity">
    <text evidence="2">Belongs to the amino acid-polyamine-organocation (APC) superfamily. Basic amino acid/polyamine antiporter (APA) (TC 2.A.3.2) family.</text>
</comment>
<organism evidence="11 12">
    <name type="scientific">Kytococcus schroeteri</name>
    <dbReference type="NCBI Taxonomy" id="138300"/>
    <lineage>
        <taxon>Bacteria</taxon>
        <taxon>Bacillati</taxon>
        <taxon>Actinomycetota</taxon>
        <taxon>Actinomycetes</taxon>
        <taxon>Micrococcales</taxon>
        <taxon>Kytococcaceae</taxon>
        <taxon>Kytococcus</taxon>
    </lineage>
</organism>
<protein>
    <submittedName>
        <fullName evidence="11">Amino acid permease</fullName>
    </submittedName>
</protein>
<evidence type="ECO:0000256" key="1">
    <source>
        <dbReference type="ARBA" id="ARBA00004651"/>
    </source>
</evidence>
<dbReference type="Gene3D" id="1.20.1740.10">
    <property type="entry name" value="Amino acid/polyamine transporter I"/>
    <property type="match status" value="1"/>
</dbReference>
<keyword evidence="12" id="KW-1185">Reference proteome</keyword>
<keyword evidence="7 10" id="KW-1133">Transmembrane helix</keyword>
<dbReference type="PANTHER" id="PTHR42770:SF4">
    <property type="entry name" value="ARGININE_ORNITHINE ANTIPORTER-RELATED"/>
    <property type="match status" value="1"/>
</dbReference>
<comment type="subcellular location">
    <subcellularLocation>
        <location evidence="1">Cell membrane</location>
        <topology evidence="1">Multi-pass membrane protein</topology>
    </subcellularLocation>
</comment>
<dbReference type="Proteomes" id="UP000234206">
    <property type="component" value="Unassembled WGS sequence"/>
</dbReference>
<sequence length="494" mass="52331">MATPLTTPDTEPTSGSGGTDGDQKQSTLGLPQLTALVVGSMVGGGIFGLPMNMAQAAAPGPLLIGWGITGVGMLMLALTFTLLARLAPNPDGGVYGYARDGFGRFLGFSSAWGYWISALLGNLSYFILVFSTLGLWWPSIFGEGNTLASLAGQTVLLWLYVALMLRGVREAAGFNLVITIAKIVPILAFVVLTAVAWDYGVFSTDFWGHETTGDSILTQVRGMMIVTVWMFVGIEGATVYSQRARNRKDISKATVVGFLGVIALLVAVNMLSAGILSQAELAGLQDPSMAGVLKEAVGPWGAGLVSVGLLVSVIGALLAWMLLCAEILSVTARDGAMPRGLATENKHGTATWSVLVSALALQASIIYAHFAGSNYLVVILMAGSMILLPYLLSALYGAALAWRHRNGRGASMVHVVMAAIAALYSLWLIYAGGLNYLLMTMLFYVPGLLVYLWAQKEGRVRPAMKGYEWVVFGIMLVGFIAAVVGLQQGWLSTE</sequence>
<evidence type="ECO:0000256" key="7">
    <source>
        <dbReference type="ARBA" id="ARBA00022989"/>
    </source>
</evidence>
<dbReference type="Pfam" id="PF13520">
    <property type="entry name" value="AA_permease_2"/>
    <property type="match status" value="1"/>
</dbReference>
<feature type="transmembrane region" description="Helical" evidence="10">
    <location>
        <begin position="33"/>
        <end position="51"/>
    </location>
</feature>
<evidence type="ECO:0000313" key="11">
    <source>
        <dbReference type="EMBL" id="PKZ41593.1"/>
    </source>
</evidence>
<feature type="transmembrane region" description="Helical" evidence="10">
    <location>
        <begin position="349"/>
        <end position="370"/>
    </location>
</feature>
<feature type="transmembrane region" description="Helical" evidence="10">
    <location>
        <begin position="216"/>
        <end position="234"/>
    </location>
</feature>
<keyword evidence="8 10" id="KW-0472">Membrane</keyword>
<dbReference type="AlphaFoldDB" id="A0A2I1PAF2"/>
<evidence type="ECO:0000256" key="4">
    <source>
        <dbReference type="ARBA" id="ARBA00022475"/>
    </source>
</evidence>
<feature type="transmembrane region" description="Helical" evidence="10">
    <location>
        <begin position="436"/>
        <end position="454"/>
    </location>
</feature>
<dbReference type="InterPro" id="IPR004754">
    <property type="entry name" value="Amino_acid_antiprt"/>
</dbReference>
<evidence type="ECO:0000256" key="8">
    <source>
        <dbReference type="ARBA" id="ARBA00023136"/>
    </source>
</evidence>
<keyword evidence="6" id="KW-0029">Amino-acid transport</keyword>
<feature type="transmembrane region" description="Helical" evidence="10">
    <location>
        <begin position="63"/>
        <end position="84"/>
    </location>
</feature>
<dbReference type="NCBIfam" id="TIGR00905">
    <property type="entry name" value="2A0302"/>
    <property type="match status" value="1"/>
</dbReference>
<dbReference type="GO" id="GO:0005886">
    <property type="term" value="C:plasma membrane"/>
    <property type="evidence" value="ECO:0007669"/>
    <property type="project" value="UniProtKB-SubCell"/>
</dbReference>
<feature type="transmembrane region" description="Helical" evidence="10">
    <location>
        <begin position="105"/>
        <end position="127"/>
    </location>
</feature>
<dbReference type="GO" id="GO:0006865">
    <property type="term" value="P:amino acid transport"/>
    <property type="evidence" value="ECO:0007669"/>
    <property type="project" value="UniProtKB-KW"/>
</dbReference>
<comment type="caution">
    <text evidence="11">The sequence shown here is derived from an EMBL/GenBank/DDBJ whole genome shotgun (WGS) entry which is preliminary data.</text>
</comment>
<feature type="transmembrane region" description="Helical" evidence="10">
    <location>
        <begin position="255"/>
        <end position="277"/>
    </location>
</feature>
<dbReference type="EMBL" id="PKIZ01000011">
    <property type="protein sequence ID" value="PKZ41593.1"/>
    <property type="molecule type" value="Genomic_DNA"/>
</dbReference>
<feature type="transmembrane region" description="Helical" evidence="10">
    <location>
        <begin position="297"/>
        <end position="328"/>
    </location>
</feature>
<dbReference type="RefSeq" id="WP_083323384.1">
    <property type="nucleotide sequence ID" value="NZ_JBHLVH010000012.1"/>
</dbReference>
<reference evidence="11 12" key="1">
    <citation type="submission" date="2017-12" db="EMBL/GenBank/DDBJ databases">
        <title>Phylogenetic diversity of female urinary microbiome.</title>
        <authorList>
            <person name="Thomas-White K."/>
            <person name="Wolfe A.J."/>
        </authorList>
    </citation>
    <scope>NUCLEOTIDE SEQUENCE [LARGE SCALE GENOMIC DNA]</scope>
    <source>
        <strain evidence="11 12">UMB1298</strain>
    </source>
</reference>
<feature type="transmembrane region" description="Helical" evidence="10">
    <location>
        <begin position="466"/>
        <end position="486"/>
    </location>
</feature>
<evidence type="ECO:0000256" key="9">
    <source>
        <dbReference type="SAM" id="MobiDB-lite"/>
    </source>
</evidence>
<dbReference type="PIRSF" id="PIRSF006060">
    <property type="entry name" value="AA_transporter"/>
    <property type="match status" value="1"/>
</dbReference>
<dbReference type="PANTHER" id="PTHR42770">
    <property type="entry name" value="AMINO ACID TRANSPORTER-RELATED"/>
    <property type="match status" value="1"/>
</dbReference>
<proteinExistence type="inferred from homology"/>
<dbReference type="OrthoDB" id="3185104at2"/>
<feature type="region of interest" description="Disordered" evidence="9">
    <location>
        <begin position="1"/>
        <end position="25"/>
    </location>
</feature>